<evidence type="ECO:0000256" key="1">
    <source>
        <dbReference type="SAM" id="Phobius"/>
    </source>
</evidence>
<feature type="transmembrane region" description="Helical" evidence="1">
    <location>
        <begin position="12"/>
        <end position="31"/>
    </location>
</feature>
<organism evidence="2">
    <name type="scientific">Xenorhabdus szentirmaii</name>
    <dbReference type="NCBI Taxonomy" id="290112"/>
    <lineage>
        <taxon>Bacteria</taxon>
        <taxon>Pseudomonadati</taxon>
        <taxon>Pseudomonadota</taxon>
        <taxon>Gammaproteobacteria</taxon>
        <taxon>Enterobacterales</taxon>
        <taxon>Morganellaceae</taxon>
        <taxon>Xenorhabdus</taxon>
    </lineage>
</organism>
<gene>
    <name evidence="2" type="ORF">ID854_12210</name>
</gene>
<keyword evidence="1" id="KW-1133">Transmembrane helix</keyword>
<keyword evidence="1" id="KW-0472">Membrane</keyword>
<reference evidence="2" key="2">
    <citation type="journal article" date="2024" name="Toxins">
        <title>Genome Sequence Analysis of Native Xenorhabdus Strains Isolated from Entomopathogenic Nematodes in Argentina.</title>
        <authorList>
            <person name="Palma L."/>
            <person name="Frizzo L."/>
            <person name="Kaiser S."/>
            <person name="Berry C."/>
            <person name="Caballero P."/>
            <person name="Bode H.B."/>
            <person name="Del Valle E.E."/>
        </authorList>
    </citation>
    <scope>NUCLEOTIDE SEQUENCE</scope>
    <source>
        <strain evidence="2">M</strain>
    </source>
</reference>
<evidence type="ECO:0000313" key="2">
    <source>
        <dbReference type="EMBL" id="MBD2801200.1"/>
    </source>
</evidence>
<protein>
    <submittedName>
        <fullName evidence="2">Uncharacterized protein</fullName>
    </submittedName>
</protein>
<name>A0AAW3YST9_9GAMM</name>
<comment type="caution">
    <text evidence="2">The sequence shown here is derived from an EMBL/GenBank/DDBJ whole genome shotgun (WGS) entry which is preliminary data.</text>
</comment>
<keyword evidence="1" id="KW-0812">Transmembrane</keyword>
<accession>A0AAW3YST9</accession>
<reference evidence="2" key="1">
    <citation type="submission" date="2020-09" db="EMBL/GenBank/DDBJ databases">
        <authorList>
            <person name="Palma L."/>
            <person name="Caballero P."/>
            <person name="Berry C."/>
            <person name="Del Valle E."/>
        </authorList>
    </citation>
    <scope>NUCLEOTIDE SEQUENCE</scope>
    <source>
        <strain evidence="2">M</strain>
    </source>
</reference>
<sequence>MVKEKLLNAKRLFPLFIIPVLKICCGLLRYASQLVDFSRHSTIAINEKQNRIVDNPA</sequence>
<dbReference type="Proteomes" id="UP001193920">
    <property type="component" value="Unassembled WGS sequence"/>
</dbReference>
<dbReference type="RefSeq" id="WP_156935890.1">
    <property type="nucleotide sequence ID" value="NZ_JACXBD010000087.1"/>
</dbReference>
<proteinExistence type="predicted"/>
<dbReference type="AlphaFoldDB" id="A0AAW3YST9"/>
<dbReference type="EMBL" id="JACXBF010000258">
    <property type="protein sequence ID" value="MBD2801200.1"/>
    <property type="molecule type" value="Genomic_DNA"/>
</dbReference>